<evidence type="ECO:0000256" key="11">
    <source>
        <dbReference type="RuleBase" id="RU003451"/>
    </source>
</evidence>
<dbReference type="PROSITE" id="PS00435">
    <property type="entry name" value="PEROXIDASE_1"/>
    <property type="match status" value="1"/>
</dbReference>
<evidence type="ECO:0000256" key="2">
    <source>
        <dbReference type="ARBA" id="ARBA00022617"/>
    </source>
</evidence>
<dbReference type="GO" id="GO:0004096">
    <property type="term" value="F:catalase activity"/>
    <property type="evidence" value="ECO:0007669"/>
    <property type="project" value="UniProtKB-UniRule"/>
</dbReference>
<evidence type="ECO:0000256" key="9">
    <source>
        <dbReference type="ARBA" id="ARBA00060838"/>
    </source>
</evidence>
<dbReference type="PRINTS" id="PR00458">
    <property type="entry name" value="PEROXIDASE"/>
</dbReference>
<comment type="PTM">
    <text evidence="10">Formation of the three residue Trp-Tyr-Met cross-link is important for the catalase, but not the peroxidase activity of the enzyme.</text>
</comment>
<evidence type="ECO:0000256" key="12">
    <source>
        <dbReference type="SAM" id="MobiDB-lite"/>
    </source>
</evidence>
<comment type="caution">
    <text evidence="10">Lacks conserved residue(s) required for the propagation of feature annotation.</text>
</comment>
<evidence type="ECO:0000256" key="6">
    <source>
        <dbReference type="ARBA" id="ARBA00023324"/>
    </source>
</evidence>
<comment type="similarity">
    <text evidence="9 10 11">Belongs to the peroxidase family. Peroxidase/catalase subfamily.</text>
</comment>
<dbReference type="InterPro" id="IPR010255">
    <property type="entry name" value="Haem_peroxidase_sf"/>
</dbReference>
<dbReference type="InterPro" id="IPR019793">
    <property type="entry name" value="Peroxidases_heam-ligand_BS"/>
</dbReference>
<dbReference type="PANTHER" id="PTHR30555:SF0">
    <property type="entry name" value="CATALASE-PEROXIDASE"/>
    <property type="match status" value="1"/>
</dbReference>
<dbReference type="InterPro" id="IPR002016">
    <property type="entry name" value="Haem_peroxidase"/>
</dbReference>
<evidence type="ECO:0000256" key="7">
    <source>
        <dbReference type="ARBA" id="ARBA00049145"/>
    </source>
</evidence>
<dbReference type="HAMAP" id="MF_01961">
    <property type="entry name" value="Catal_peroxid"/>
    <property type="match status" value="1"/>
</dbReference>
<comment type="caution">
    <text evidence="14">The sequence shown here is derived from an EMBL/GenBank/DDBJ whole genome shotgun (WGS) entry which is preliminary data.</text>
</comment>
<keyword evidence="6 10" id="KW-0376">Hydrogen peroxide</keyword>
<comment type="function">
    <text evidence="10">Bifunctional enzyme with both catalase and broad-spectrum peroxidase activity.</text>
</comment>
<evidence type="ECO:0000256" key="3">
    <source>
        <dbReference type="ARBA" id="ARBA00022723"/>
    </source>
</evidence>
<dbReference type="PROSITE" id="PS50873">
    <property type="entry name" value="PEROXIDASE_4"/>
    <property type="match status" value="1"/>
</dbReference>
<comment type="catalytic activity">
    <reaction evidence="7 10 11">
        <text>2 H2O2 = O2 + 2 H2O</text>
        <dbReference type="Rhea" id="RHEA:20309"/>
        <dbReference type="ChEBI" id="CHEBI:15377"/>
        <dbReference type="ChEBI" id="CHEBI:15379"/>
        <dbReference type="ChEBI" id="CHEBI:16240"/>
        <dbReference type="EC" id="1.11.1.21"/>
    </reaction>
</comment>
<dbReference type="NCBIfam" id="NF011635">
    <property type="entry name" value="PRK15061.1"/>
    <property type="match status" value="1"/>
</dbReference>
<dbReference type="AlphaFoldDB" id="A0A4V2GJ42"/>
<dbReference type="GO" id="GO:0005829">
    <property type="term" value="C:cytosol"/>
    <property type="evidence" value="ECO:0007669"/>
    <property type="project" value="TreeGrafter"/>
</dbReference>
<evidence type="ECO:0000256" key="4">
    <source>
        <dbReference type="ARBA" id="ARBA00023002"/>
    </source>
</evidence>
<evidence type="ECO:0000259" key="13">
    <source>
        <dbReference type="PROSITE" id="PS50873"/>
    </source>
</evidence>
<comment type="catalytic activity">
    <reaction evidence="8 10 11">
        <text>H2O2 + AH2 = A + 2 H2O</text>
        <dbReference type="Rhea" id="RHEA:30275"/>
        <dbReference type="ChEBI" id="CHEBI:13193"/>
        <dbReference type="ChEBI" id="CHEBI:15377"/>
        <dbReference type="ChEBI" id="CHEBI:16240"/>
        <dbReference type="ChEBI" id="CHEBI:17499"/>
        <dbReference type="EC" id="1.11.1.21"/>
    </reaction>
</comment>
<dbReference type="PANTHER" id="PTHR30555">
    <property type="entry name" value="HYDROPEROXIDASE I, BIFUNCTIONAL CATALASE-PEROXIDASE"/>
    <property type="match status" value="1"/>
</dbReference>
<keyword evidence="5 10" id="KW-0408">Iron</keyword>
<feature type="site" description="Transition state stabilizer" evidence="10">
    <location>
        <position position="102"/>
    </location>
</feature>
<dbReference type="PRINTS" id="PR00460">
    <property type="entry name" value="BPEROXIDASE"/>
</dbReference>
<protein>
    <recommendedName>
        <fullName evidence="10 11">Catalase-peroxidase</fullName>
        <shortName evidence="10">CP</shortName>
        <ecNumber evidence="10 11">1.11.1.21</ecNumber>
    </recommendedName>
    <alternativeName>
        <fullName evidence="10">Peroxidase/catalase</fullName>
    </alternativeName>
</protein>
<reference evidence="14 15" key="1">
    <citation type="submission" date="2019-02" db="EMBL/GenBank/DDBJ databases">
        <title>Genomic Encyclopedia of Type Strains, Phase IV (KMG-IV): sequencing the most valuable type-strain genomes for metagenomic binning, comparative biology and taxonomic classification.</title>
        <authorList>
            <person name="Goeker M."/>
        </authorList>
    </citation>
    <scope>NUCLEOTIDE SEQUENCE [LARGE SCALE GENOMIC DNA]</scope>
    <source>
        <strain evidence="14 15">DSM 21056</strain>
    </source>
</reference>
<dbReference type="GO" id="GO:0046872">
    <property type="term" value="F:metal ion binding"/>
    <property type="evidence" value="ECO:0007669"/>
    <property type="project" value="UniProtKB-KW"/>
</dbReference>
<gene>
    <name evidence="10" type="primary">katG</name>
    <name evidence="14" type="ORF">EV698_0579</name>
</gene>
<comment type="subunit">
    <text evidence="10">Homodimer or homotetramer.</text>
</comment>
<feature type="region of interest" description="Disordered" evidence="12">
    <location>
        <begin position="1"/>
        <end position="22"/>
    </location>
</feature>
<dbReference type="GO" id="GO:0070301">
    <property type="term" value="P:cellular response to hydrogen peroxide"/>
    <property type="evidence" value="ECO:0007669"/>
    <property type="project" value="TreeGrafter"/>
</dbReference>
<comment type="cofactor">
    <cofactor evidence="10">
        <name>heme b</name>
        <dbReference type="ChEBI" id="CHEBI:60344"/>
    </cofactor>
    <text evidence="10">Binds 1 heme b (iron(II)-protoporphyrin IX) group per dimer.</text>
</comment>
<accession>A0A4V2GJ42</accession>
<dbReference type="SUPFAM" id="SSF48113">
    <property type="entry name" value="Heme-dependent peroxidases"/>
    <property type="match status" value="2"/>
</dbReference>
<dbReference type="InterPro" id="IPR019794">
    <property type="entry name" value="Peroxidases_AS"/>
</dbReference>
<dbReference type="OrthoDB" id="9759743at2"/>
<dbReference type="GO" id="GO:0020037">
    <property type="term" value="F:heme binding"/>
    <property type="evidence" value="ECO:0007669"/>
    <property type="project" value="InterPro"/>
</dbReference>
<keyword evidence="3 10" id="KW-0479">Metal-binding</keyword>
<dbReference type="GO" id="GO:0042744">
    <property type="term" value="P:hydrogen peroxide catabolic process"/>
    <property type="evidence" value="ECO:0007669"/>
    <property type="project" value="UniProtKB-KW"/>
</dbReference>
<dbReference type="RefSeq" id="WP_130502659.1">
    <property type="nucleotide sequence ID" value="NZ_SHLI01000001.1"/>
</dbReference>
<evidence type="ECO:0000313" key="14">
    <source>
        <dbReference type="EMBL" id="RZU98335.1"/>
    </source>
</evidence>
<dbReference type="FunFam" id="1.10.420.10:FF:000004">
    <property type="entry name" value="Catalase-peroxidase"/>
    <property type="match status" value="1"/>
</dbReference>
<proteinExistence type="inferred from homology"/>
<dbReference type="Pfam" id="PF00141">
    <property type="entry name" value="peroxidase"/>
    <property type="match status" value="2"/>
</dbReference>
<dbReference type="NCBIfam" id="TIGR00198">
    <property type="entry name" value="cat_per_HPI"/>
    <property type="match status" value="1"/>
</dbReference>
<dbReference type="InterPro" id="IPR000763">
    <property type="entry name" value="Catalase_peroxidase"/>
</dbReference>
<feature type="domain" description="Plant heme peroxidase family profile" evidence="13">
    <location>
        <begin position="100"/>
        <end position="417"/>
    </location>
</feature>
<evidence type="ECO:0000256" key="10">
    <source>
        <dbReference type="HAMAP-Rule" id="MF_01961"/>
    </source>
</evidence>
<keyword evidence="2 10" id="KW-0349">Heme</keyword>
<dbReference type="Proteomes" id="UP000292298">
    <property type="component" value="Unassembled WGS sequence"/>
</dbReference>
<feature type="cross-link" description="Tryptophyl-tyrosyl-methioninium (Tyr-Met) (with Trp-105)" evidence="10">
    <location>
        <begin position="230"/>
        <end position="256"/>
    </location>
</feature>
<evidence type="ECO:0000256" key="8">
    <source>
        <dbReference type="ARBA" id="ARBA00051651"/>
    </source>
</evidence>
<organism evidence="14 15">
    <name type="scientific">Spiribacter vilamensis</name>
    <dbReference type="NCBI Taxonomy" id="531306"/>
    <lineage>
        <taxon>Bacteria</taxon>
        <taxon>Pseudomonadati</taxon>
        <taxon>Pseudomonadota</taxon>
        <taxon>Gammaproteobacteria</taxon>
        <taxon>Chromatiales</taxon>
        <taxon>Ectothiorhodospiraceae</taxon>
        <taxon>Spiribacter</taxon>
    </lineage>
</organism>
<dbReference type="CDD" id="cd00649">
    <property type="entry name" value="catalase_peroxidase_1"/>
    <property type="match status" value="1"/>
</dbReference>
<keyword evidence="15" id="KW-1185">Reference proteome</keyword>
<dbReference type="PROSITE" id="PS00436">
    <property type="entry name" value="PEROXIDASE_2"/>
    <property type="match status" value="1"/>
</dbReference>
<feature type="compositionally biased region" description="Basic and acidic residues" evidence="12">
    <location>
        <begin position="1"/>
        <end position="12"/>
    </location>
</feature>
<sequence>MAADPKDVDTKNQGKCPAMHGSRTEVHGDGTGVHDWWPNKLNLGILHQQSAVSNPLGESFDYREAFKTIDLKEVKQDIFALMKESKDFWPADYGHYGPLFIRMTWHDAGTYRTSDGRGGAGSGSQRMAPINSWPDNGNLDKARRLLWPIKQKYGNAISWADLFVLAGNCAMEDMGFQTFGFGGGREDIWEPEDDIYWGSENEMLADDGERHDENREISKPLAASHMGLIYVNPEGPNGEPDPVGASHEIRQSFARMAMNDYETVALIAGGHTFGKNHGAVDPSYQGPEPEGAPLSEQGLGWRNSYGDGKGDNTLTSGLDGAWTPKPTQWDMGYFDMLFGYEWELTKSPAGAWQWEPKDVRENDLVAKAHDASKTEKTVMLTTDISMKVDPSYREISMHFYENPEEFADAFARAWFKLLHRDMGPKSRYLGPEVPAEDLIWQDPVPAVDHELIDNENIAALKDQILASGLSVSELVFTAWASASTFRNADKRGGANGARIRLAPQKDWEANNPELLDKVLPTLESVQKAFNESQTGNKRVSLADLIVLGGNAAVEHAAARAGEPIEIPFHPGRTDASDEWTDADSFAWLEPEADGFRNYVKMRYTVPPEQMLVDRAQQLRLSAPEMTALVGGMRVLDTNTDGSGTGVFTDRPGTLTNDFFRNVLDMDNYWKPTTDEEEFLEVKDRTSDRLKWVGSRVDMIFGSNAELRAISEVYAQTDGQAKFVRDFGRAWNKVMNLDRFDLAEG</sequence>
<name>A0A4V2GJ42_9GAMM</name>
<feature type="active site" description="Proton acceptor" evidence="10">
    <location>
        <position position="106"/>
    </location>
</feature>
<keyword evidence="1 10" id="KW-0575">Peroxidase</keyword>
<dbReference type="EMBL" id="SHLI01000001">
    <property type="protein sequence ID" value="RZU98335.1"/>
    <property type="molecule type" value="Genomic_DNA"/>
</dbReference>
<dbReference type="Gene3D" id="1.10.520.10">
    <property type="match status" value="2"/>
</dbReference>
<keyword evidence="4 10" id="KW-0560">Oxidoreductase</keyword>
<evidence type="ECO:0000256" key="1">
    <source>
        <dbReference type="ARBA" id="ARBA00022559"/>
    </source>
</evidence>
<dbReference type="Gene3D" id="1.10.420.10">
    <property type="entry name" value="Peroxidase, domain 2"/>
    <property type="match status" value="2"/>
</dbReference>
<feature type="region of interest" description="Disordered" evidence="12">
    <location>
        <begin position="283"/>
        <end position="308"/>
    </location>
</feature>
<dbReference type="CDD" id="cd08200">
    <property type="entry name" value="catalase_peroxidase_2"/>
    <property type="match status" value="1"/>
</dbReference>
<evidence type="ECO:0000256" key="5">
    <source>
        <dbReference type="ARBA" id="ARBA00023004"/>
    </source>
</evidence>
<evidence type="ECO:0000313" key="15">
    <source>
        <dbReference type="Proteomes" id="UP000292298"/>
    </source>
</evidence>
<dbReference type="FunFam" id="1.10.520.10:FF:000002">
    <property type="entry name" value="Catalase-peroxidase"/>
    <property type="match status" value="1"/>
</dbReference>
<dbReference type="EC" id="1.11.1.21" evidence="10 11"/>
<feature type="binding site" description="axial binding residue" evidence="10">
    <location>
        <position position="271"/>
    </location>
    <ligand>
        <name>heme b</name>
        <dbReference type="ChEBI" id="CHEBI:60344"/>
    </ligand>
    <ligandPart>
        <name>Fe</name>
        <dbReference type="ChEBI" id="CHEBI:18248"/>
    </ligandPart>
</feature>